<proteinExistence type="predicted"/>
<dbReference type="Pfam" id="PF00293">
    <property type="entry name" value="NUDIX"/>
    <property type="match status" value="1"/>
</dbReference>
<dbReference type="PROSITE" id="PS51462">
    <property type="entry name" value="NUDIX"/>
    <property type="match status" value="1"/>
</dbReference>
<reference evidence="2 3" key="1">
    <citation type="submission" date="2017-09" db="EMBL/GenBank/DDBJ databases">
        <authorList>
            <person name="Ehlers B."/>
            <person name="Leendertz F.H."/>
        </authorList>
    </citation>
    <scope>NUCLEOTIDE SEQUENCE [LARGE SCALE GENOMIC DNA]</scope>
    <source>
        <strain evidence="2 3">CGMCC 4.6857</strain>
    </source>
</reference>
<evidence type="ECO:0000259" key="1">
    <source>
        <dbReference type="PROSITE" id="PS51462"/>
    </source>
</evidence>
<dbReference type="OrthoDB" id="4247482at2"/>
<sequence length="92" mass="10342">MIECGETAEEAVVREFVEETGQEAPVVTYRGPATFRLKPDDRLEYAAVFAAALTGRTPFEPNNEVDQILWWDGSDRPNLALLDAEICRLLRS</sequence>
<name>A0A285JZ77_9ACTN</name>
<dbReference type="RefSeq" id="WP_101536239.1">
    <property type="nucleotide sequence ID" value="NZ_OBDY01000027.1"/>
</dbReference>
<protein>
    <submittedName>
        <fullName evidence="2">NUDIX domain-containing protein</fullName>
    </submittedName>
</protein>
<keyword evidence="3" id="KW-1185">Reference proteome</keyword>
<organism evidence="2 3">
    <name type="scientific">Paractinoplanes atraurantiacus</name>
    <dbReference type="NCBI Taxonomy" id="1036182"/>
    <lineage>
        <taxon>Bacteria</taxon>
        <taxon>Bacillati</taxon>
        <taxon>Actinomycetota</taxon>
        <taxon>Actinomycetes</taxon>
        <taxon>Micromonosporales</taxon>
        <taxon>Micromonosporaceae</taxon>
        <taxon>Paractinoplanes</taxon>
    </lineage>
</organism>
<dbReference type="Gene3D" id="3.90.79.10">
    <property type="entry name" value="Nucleoside Triphosphate Pyrophosphohydrolase"/>
    <property type="match status" value="1"/>
</dbReference>
<gene>
    <name evidence="2" type="ORF">SAMN05421748_127127</name>
</gene>
<evidence type="ECO:0000313" key="2">
    <source>
        <dbReference type="EMBL" id="SNY65077.1"/>
    </source>
</evidence>
<dbReference type="CDD" id="cd02883">
    <property type="entry name" value="NUDIX_Hydrolase"/>
    <property type="match status" value="1"/>
</dbReference>
<dbReference type="InterPro" id="IPR015797">
    <property type="entry name" value="NUDIX_hydrolase-like_dom_sf"/>
</dbReference>
<accession>A0A285JZ77</accession>
<dbReference type="SUPFAM" id="SSF55811">
    <property type="entry name" value="Nudix"/>
    <property type="match status" value="1"/>
</dbReference>
<dbReference type="EMBL" id="OBDY01000027">
    <property type="protein sequence ID" value="SNY65077.1"/>
    <property type="molecule type" value="Genomic_DNA"/>
</dbReference>
<dbReference type="InterPro" id="IPR000086">
    <property type="entry name" value="NUDIX_hydrolase_dom"/>
</dbReference>
<evidence type="ECO:0000313" key="3">
    <source>
        <dbReference type="Proteomes" id="UP000219612"/>
    </source>
</evidence>
<dbReference type="AlphaFoldDB" id="A0A285JZ77"/>
<dbReference type="Proteomes" id="UP000219612">
    <property type="component" value="Unassembled WGS sequence"/>
</dbReference>
<feature type="domain" description="Nudix hydrolase" evidence="1">
    <location>
        <begin position="1"/>
        <end position="92"/>
    </location>
</feature>